<accession>A0ABR3RSZ5</accession>
<evidence type="ECO:0000313" key="2">
    <source>
        <dbReference type="Proteomes" id="UP001521222"/>
    </source>
</evidence>
<reference evidence="1 2" key="1">
    <citation type="submission" date="2024-02" db="EMBL/GenBank/DDBJ databases">
        <title>De novo assembly and annotation of 12 fungi associated with fruit tree decline syndrome in Ontario, Canada.</title>
        <authorList>
            <person name="Sulman M."/>
            <person name="Ellouze W."/>
            <person name="Ilyukhin E."/>
        </authorList>
    </citation>
    <scope>NUCLEOTIDE SEQUENCE [LARGE SCALE GENOMIC DNA]</scope>
    <source>
        <strain evidence="1 2">M97-236</strain>
    </source>
</reference>
<proteinExistence type="predicted"/>
<organism evidence="1 2">
    <name type="scientific">Nothophoma quercina</name>
    <dbReference type="NCBI Taxonomy" id="749835"/>
    <lineage>
        <taxon>Eukaryota</taxon>
        <taxon>Fungi</taxon>
        <taxon>Dikarya</taxon>
        <taxon>Ascomycota</taxon>
        <taxon>Pezizomycotina</taxon>
        <taxon>Dothideomycetes</taxon>
        <taxon>Pleosporomycetidae</taxon>
        <taxon>Pleosporales</taxon>
        <taxon>Pleosporineae</taxon>
        <taxon>Didymellaceae</taxon>
        <taxon>Nothophoma</taxon>
    </lineage>
</organism>
<gene>
    <name evidence="1" type="ORF">SLS59_002364</name>
</gene>
<comment type="caution">
    <text evidence="1">The sequence shown here is derived from an EMBL/GenBank/DDBJ whole genome shotgun (WGS) entry which is preliminary data.</text>
</comment>
<name>A0ABR3RSZ5_9PLEO</name>
<keyword evidence="2" id="KW-1185">Reference proteome</keyword>
<dbReference type="EMBL" id="JAKIXB020000006">
    <property type="protein sequence ID" value="KAL1607398.1"/>
    <property type="molecule type" value="Genomic_DNA"/>
</dbReference>
<protein>
    <recommendedName>
        <fullName evidence="3">DUF2428 domain-containing protein</fullName>
    </recommendedName>
</protein>
<evidence type="ECO:0008006" key="3">
    <source>
        <dbReference type="Google" id="ProtNLM"/>
    </source>
</evidence>
<evidence type="ECO:0000313" key="1">
    <source>
        <dbReference type="EMBL" id="KAL1607398.1"/>
    </source>
</evidence>
<dbReference type="Proteomes" id="UP001521222">
    <property type="component" value="Unassembled WGS sequence"/>
</dbReference>
<sequence length="1067" mass="118181">MYLNDPRGKRKVPLRQSLLFNKAKHSEDWHQTIDAVAGVLHPSDSKFPYPVLRQATDAYLKKKGKITQTDADIRLAILIDAHESRDVAVAAAAHAMAATSLRALLHVDLNIAYGSYWGLSTWLQCLIAANYGNPASITDLEATWARRLLPFATHGPEAAGKILIGVCRALRECATPSMNAVPEFLILVSRALTDYAAHLEGLRLRNSWIAAHGATCWMAELGRTSPATTPPGFLLPEHILDAQFPIWRVWARWRPDLRLIKVLSSLDRNSTAVLSDLLALEGPDFISGRRYTLREGLIEQYSADRSIVRLGQVLVQVPSQTRDGLREILDSAMSTLESIWAATETTDRPSVFRLFTKLTIARPMTKEALNLVQAVLYVMKRATGGLRPNIIDSVLRIYTENGDIGGSHIHELQVLLRLFEQEYASSLRRMLCTPLLMKGITRCFQDGQAAVRTLIEQGKPWTELACELHTFCSVLRTSKSIPIVGEKTIEQMCLLLPSTEQATIAIDIYNSAHSHRFGLIVEPSQENGSIRGVKSLNRSDQRVAAPSYLMGQITDSKHPLEEAVEQFFSHRLLSQQAASYVSQRTFDSVLRVWEGNYAPKLTQDRRLLAVLVAKIVNDDTNLRIRCLNGIASASEQLAPGLSIGSLLVILQGIEESPEHKIVKLMRLLASCPVAQDYKAQLLCWRDLAYHLLAQETHLDVFKDRNLVDHTLANMKAAEWLTFLTDVQSVFATGPTLPSDEDALPPILRVELQKWGSKLAPYASTLTRLEGALGDKIDAVRCILSHSGTRGGNLLAILQLLKCAEAKPMEPFLHKLVSLLSTRAKNDSEVLDCVSILLNASSETVKVCHKIWDAKHGYLDIPGFSVRDQSPASGKDTCLRGSTGLMPRGPVTAPTVSTSAPINPTATRVDVPASVVEVMVAGWLLDKKAAKDIRDAVLSITCLLDIEQLDINISKAKLTEATTFWQKVEDDIIREADRLLSLQKALKARDPPGTTLLLQQVGVPDTSELDEEILKLPAGVVDAVERISDNEVEITFSLLLTRIRLPYEANLYRYANRLHMATEPHHLL</sequence>